<dbReference type="Gramene" id="Psat01G0024400-T1">
    <property type="protein sequence ID" value="KAI5440691.1"/>
    <property type="gene ID" value="KIW84_010244"/>
</dbReference>
<gene>
    <name evidence="2" type="ORF">KIW84_010244</name>
</gene>
<feature type="compositionally biased region" description="Polar residues" evidence="1">
    <location>
        <begin position="124"/>
        <end position="140"/>
    </location>
</feature>
<protein>
    <submittedName>
        <fullName evidence="2">Uncharacterized protein</fullName>
    </submittedName>
</protein>
<feature type="compositionally biased region" description="Basic residues" evidence="1">
    <location>
        <begin position="95"/>
        <end position="109"/>
    </location>
</feature>
<dbReference type="EMBL" id="JAMSHJ010000001">
    <property type="protein sequence ID" value="KAI5440691.1"/>
    <property type="molecule type" value="Genomic_DNA"/>
</dbReference>
<name>A0A9D5BDZ6_PEA</name>
<feature type="compositionally biased region" description="Acidic residues" evidence="1">
    <location>
        <begin position="50"/>
        <end position="59"/>
    </location>
</feature>
<accession>A0A9D5BDZ6</accession>
<evidence type="ECO:0000313" key="3">
    <source>
        <dbReference type="Proteomes" id="UP001058974"/>
    </source>
</evidence>
<dbReference type="Proteomes" id="UP001058974">
    <property type="component" value="Chromosome 1"/>
</dbReference>
<keyword evidence="3" id="KW-1185">Reference proteome</keyword>
<evidence type="ECO:0000256" key="1">
    <source>
        <dbReference type="SAM" id="MobiDB-lite"/>
    </source>
</evidence>
<proteinExistence type="predicted"/>
<dbReference type="AlphaFoldDB" id="A0A9D5BDZ6"/>
<feature type="region of interest" description="Disordered" evidence="1">
    <location>
        <begin position="45"/>
        <end position="142"/>
    </location>
</feature>
<comment type="caution">
    <text evidence="2">The sequence shown here is derived from an EMBL/GenBank/DDBJ whole genome shotgun (WGS) entry which is preliminary data.</text>
</comment>
<feature type="compositionally biased region" description="Basic and acidic residues" evidence="1">
    <location>
        <begin position="73"/>
        <end position="82"/>
    </location>
</feature>
<evidence type="ECO:0000313" key="2">
    <source>
        <dbReference type="EMBL" id="KAI5440691.1"/>
    </source>
</evidence>
<sequence length="186" mass="21282">MRFKVKKSVEVDQADEDDDVPIANIMKRTIESLTKPQEKFVAKEVKNVDEETESDEEPVVEVMKSITRSMADGVKEKRKDVSPKTFMKNNELVKKKTPQRKPVSKKRKVQEKTDEKESLKRKLAQSSQTDGGNSSPVSKTTRTDVLLELMEVSKAMQETITANTIRKRHVVGLIKMMSKEKEDDEE</sequence>
<reference evidence="2 3" key="1">
    <citation type="journal article" date="2022" name="Nat. Genet.">
        <title>Improved pea reference genome and pan-genome highlight genomic features and evolutionary characteristics.</title>
        <authorList>
            <person name="Yang T."/>
            <person name="Liu R."/>
            <person name="Luo Y."/>
            <person name="Hu S."/>
            <person name="Wang D."/>
            <person name="Wang C."/>
            <person name="Pandey M.K."/>
            <person name="Ge S."/>
            <person name="Xu Q."/>
            <person name="Li N."/>
            <person name="Li G."/>
            <person name="Huang Y."/>
            <person name="Saxena R.K."/>
            <person name="Ji Y."/>
            <person name="Li M."/>
            <person name="Yan X."/>
            <person name="He Y."/>
            <person name="Liu Y."/>
            <person name="Wang X."/>
            <person name="Xiang C."/>
            <person name="Varshney R.K."/>
            <person name="Ding H."/>
            <person name="Gao S."/>
            <person name="Zong X."/>
        </authorList>
    </citation>
    <scope>NUCLEOTIDE SEQUENCE [LARGE SCALE GENOMIC DNA]</scope>
    <source>
        <strain evidence="2 3">cv. Zhongwan 6</strain>
    </source>
</reference>
<organism evidence="2 3">
    <name type="scientific">Pisum sativum</name>
    <name type="common">Garden pea</name>
    <name type="synonym">Lathyrus oleraceus</name>
    <dbReference type="NCBI Taxonomy" id="3888"/>
    <lineage>
        <taxon>Eukaryota</taxon>
        <taxon>Viridiplantae</taxon>
        <taxon>Streptophyta</taxon>
        <taxon>Embryophyta</taxon>
        <taxon>Tracheophyta</taxon>
        <taxon>Spermatophyta</taxon>
        <taxon>Magnoliopsida</taxon>
        <taxon>eudicotyledons</taxon>
        <taxon>Gunneridae</taxon>
        <taxon>Pentapetalae</taxon>
        <taxon>rosids</taxon>
        <taxon>fabids</taxon>
        <taxon>Fabales</taxon>
        <taxon>Fabaceae</taxon>
        <taxon>Papilionoideae</taxon>
        <taxon>50 kb inversion clade</taxon>
        <taxon>NPAAA clade</taxon>
        <taxon>Hologalegina</taxon>
        <taxon>IRL clade</taxon>
        <taxon>Fabeae</taxon>
        <taxon>Lathyrus</taxon>
    </lineage>
</organism>
<feature type="compositionally biased region" description="Basic and acidic residues" evidence="1">
    <location>
        <begin position="110"/>
        <end position="120"/>
    </location>
</feature>